<keyword evidence="4" id="KW-1185">Reference proteome</keyword>
<evidence type="ECO:0000256" key="2">
    <source>
        <dbReference type="SAM" id="MobiDB-lite"/>
    </source>
</evidence>
<dbReference type="EMBL" id="JAACJK010000001">
    <property type="protein sequence ID" value="KAF5341834.1"/>
    <property type="molecule type" value="Genomic_DNA"/>
</dbReference>
<evidence type="ECO:0008006" key="5">
    <source>
        <dbReference type="Google" id="ProtNLM"/>
    </source>
</evidence>
<dbReference type="GO" id="GO:0004497">
    <property type="term" value="F:monooxygenase activity"/>
    <property type="evidence" value="ECO:0007669"/>
    <property type="project" value="TreeGrafter"/>
</dbReference>
<dbReference type="InterPro" id="IPR036188">
    <property type="entry name" value="FAD/NAD-bd_sf"/>
</dbReference>
<evidence type="ECO:0000313" key="3">
    <source>
        <dbReference type="EMBL" id="KAF5341834.1"/>
    </source>
</evidence>
<dbReference type="Pfam" id="PF13738">
    <property type="entry name" value="Pyr_redox_3"/>
    <property type="match status" value="1"/>
</dbReference>
<name>A0A8H5FM37_9AGAR</name>
<accession>A0A8H5FM37</accession>
<dbReference type="InterPro" id="IPR050982">
    <property type="entry name" value="Auxin_biosynth/cation_transpt"/>
</dbReference>
<dbReference type="PRINTS" id="PR00411">
    <property type="entry name" value="PNDRDTASEI"/>
</dbReference>
<dbReference type="AlphaFoldDB" id="A0A8H5FM37"/>
<reference evidence="3 4" key="1">
    <citation type="journal article" date="2020" name="ISME J.">
        <title>Uncovering the hidden diversity of litter-decomposition mechanisms in mushroom-forming fungi.</title>
        <authorList>
            <person name="Floudas D."/>
            <person name="Bentzer J."/>
            <person name="Ahren D."/>
            <person name="Johansson T."/>
            <person name="Persson P."/>
            <person name="Tunlid A."/>
        </authorList>
    </citation>
    <scope>NUCLEOTIDE SEQUENCE [LARGE SCALE GENOMIC DNA]</scope>
    <source>
        <strain evidence="3 4">CBS 175.51</strain>
    </source>
</reference>
<feature type="region of interest" description="Disordered" evidence="2">
    <location>
        <begin position="1"/>
        <end position="33"/>
    </location>
</feature>
<evidence type="ECO:0000313" key="4">
    <source>
        <dbReference type="Proteomes" id="UP000541558"/>
    </source>
</evidence>
<dbReference type="GO" id="GO:0050660">
    <property type="term" value="F:flavin adenine dinucleotide binding"/>
    <property type="evidence" value="ECO:0007669"/>
    <property type="project" value="TreeGrafter"/>
</dbReference>
<dbReference type="PANTHER" id="PTHR43539:SF68">
    <property type="entry name" value="FLAVIN-BINDING MONOOXYGENASE-LIKE PROTEIN (AFU_ORTHOLOGUE AFUA_4G09220)"/>
    <property type="match status" value="1"/>
</dbReference>
<dbReference type="PANTHER" id="PTHR43539">
    <property type="entry name" value="FLAVIN-BINDING MONOOXYGENASE-LIKE PROTEIN (AFU_ORTHOLOGUE AFUA_4G09220)"/>
    <property type="match status" value="1"/>
</dbReference>
<protein>
    <recommendedName>
        <fullName evidence="5">Flavin-containing monooxygenase</fullName>
    </recommendedName>
</protein>
<organism evidence="3 4">
    <name type="scientific">Ephemerocybe angulata</name>
    <dbReference type="NCBI Taxonomy" id="980116"/>
    <lineage>
        <taxon>Eukaryota</taxon>
        <taxon>Fungi</taxon>
        <taxon>Dikarya</taxon>
        <taxon>Basidiomycota</taxon>
        <taxon>Agaricomycotina</taxon>
        <taxon>Agaricomycetes</taxon>
        <taxon>Agaricomycetidae</taxon>
        <taxon>Agaricales</taxon>
        <taxon>Agaricineae</taxon>
        <taxon>Psathyrellaceae</taxon>
        <taxon>Ephemerocybe</taxon>
    </lineage>
</organism>
<feature type="compositionally biased region" description="Basic and acidic residues" evidence="2">
    <location>
        <begin position="7"/>
        <end position="16"/>
    </location>
</feature>
<sequence length="721" mass="79661">MSPDPYKTSDGKRDKPGCISPVTMTDQPIHPGEAGLPTLSKLGISSKSLVESVDPLPIAEQWLSSFAASTAKASLNIPSLVSDLLLPSTFESTFLCPDSDLSPNTGLPPVPKTGDREPSVYWRDVLALTWDFRTFEGTKKIQKFLEDRLAGANIRNVKLDQADGPPAIASLFPDILWLQLFFTFDTDVGGCTAIARLVPVVDKEGPGAGNIKWKAHTVFTRLESLHDVPELLGPLRKQEPFHGPWDEARAEEIAFKERDPTVLIIGAGQGGLMTAANLKVLGVDSLIIEKTERVGDNWRKRYEALCLHDPVWYDHFPFIPFPKTWPIYTPARKARFPSMSSFLGNWLESYVDALDLNVWTSSTVTKVERGQGDRWAVTVVSSGPGGDRTRVFNVNHVVFASGWIGMKSYVPDIPGRDKFRGQVLHSFEHNRATDHSGKKVVVVGACTAAFDISVDYVDKGVDVTMYQRKSSYIISGQGLRALLAGLYSENTPFSTEVADRLNLSMPNLFMAGVNHRSRQMLAELDKDIIEGLEKKGFHVNTGYRDTGILFQVWQTGGGYYIDVGGSKYIIDGRLKVKGDCGAIKEYTEKGLRFEDGSELDADVVVFCTGLDKKKHPLSDFLAEDVITQCSPLWGLDDEGELKGVHREVGPRGLWSMMGNLAVCRMNSKHVALQIKAMEKGSFGTRYSKGTGTGGLKRKSMDEDVSEAEKIRQLEERMALFD</sequence>
<evidence type="ECO:0000256" key="1">
    <source>
        <dbReference type="ARBA" id="ARBA00023002"/>
    </source>
</evidence>
<dbReference type="SUPFAM" id="SSF51905">
    <property type="entry name" value="FAD/NAD(P)-binding domain"/>
    <property type="match status" value="2"/>
</dbReference>
<dbReference type="Gene3D" id="3.50.50.60">
    <property type="entry name" value="FAD/NAD(P)-binding domain"/>
    <property type="match status" value="1"/>
</dbReference>
<keyword evidence="1" id="KW-0560">Oxidoreductase</keyword>
<dbReference type="Proteomes" id="UP000541558">
    <property type="component" value="Unassembled WGS sequence"/>
</dbReference>
<gene>
    <name evidence="3" type="ORF">D9611_001352</name>
</gene>
<comment type="caution">
    <text evidence="3">The sequence shown here is derived from an EMBL/GenBank/DDBJ whole genome shotgun (WGS) entry which is preliminary data.</text>
</comment>
<proteinExistence type="predicted"/>
<dbReference type="OrthoDB" id="74360at2759"/>